<feature type="domain" description="EAL" evidence="1">
    <location>
        <begin position="463"/>
        <end position="717"/>
    </location>
</feature>
<sequence>MTATVQPVPPSGHLLEQTLEAAGIGVAWVDAQARIERRSTAFEHWVGSARSLLDCVHGLDAAQWHDWFNDLPALRPLTLRRSDGTSLQVEGQLRALDGDGRNGLLALVLTPLDERRERHAIDILQREVLEAVASGRPLQVVMDLLCRRVEALDPSVICSVLAVDREGRVHPLAAPSLPAAFSAAIDGVPIGPQAGSCGTAAWRREPVEVRDIASDWLWEPFRPLATAFGLAACWSTPIFLPDGHVGATFALYYREVRCVAPFHRRTVEACAQLCQLALQHEESQREIERLAYYDSVTGLPNRTLFTDRAQQALQMSLRLEQPSSLLLLDLDRFKTVNDSLGHAAGDEVLREAARRLGSALRDTDTLARLGGDEFVLMLPGCHALDAMHVAQKLHAALAAPVQLASGVHLNLSASIGISTCPDDGQSFEPLLKNADIAMYEAKQAGRNCSRYFLASMNQSLDERLTLESELRQALNTGRLELHFQPKLALADRRMLGMEALLRWPHPTRGWVPPDRFIPVAEECGLINALDAWVLEAACRQLRDWQAEGLQGLNVSVNVSALRFVQDDVAAHVQQQLQRNGLQASQLTLEVTERLMLDESGRPREQLQALDAMGVRLSVDDFGTGYSSLSYLKRLPVSEVKLDKSFVHDLDTDPDDRALASAVISIGQALDLSVVAEGVETEAQRETLLRLGCQIGQGWLFGRPMDPAAMSAWLWQQQGATTARQA</sequence>
<dbReference type="EMBL" id="JASVDS010000003">
    <property type="protein sequence ID" value="MDL5032772.1"/>
    <property type="molecule type" value="Genomic_DNA"/>
</dbReference>
<dbReference type="SMART" id="SM00065">
    <property type="entry name" value="GAF"/>
    <property type="match status" value="1"/>
</dbReference>
<proteinExistence type="predicted"/>
<name>A0ABT7LKI0_9BURK</name>
<evidence type="ECO:0000313" key="3">
    <source>
        <dbReference type="EMBL" id="MDL5032772.1"/>
    </source>
</evidence>
<dbReference type="InterPro" id="IPR035965">
    <property type="entry name" value="PAS-like_dom_sf"/>
</dbReference>
<dbReference type="Pfam" id="PF00563">
    <property type="entry name" value="EAL"/>
    <property type="match status" value="1"/>
</dbReference>
<feature type="domain" description="GGDEF" evidence="2">
    <location>
        <begin position="321"/>
        <end position="454"/>
    </location>
</feature>
<dbReference type="SUPFAM" id="SSF55785">
    <property type="entry name" value="PYP-like sensor domain (PAS domain)"/>
    <property type="match status" value="1"/>
</dbReference>
<dbReference type="InterPro" id="IPR000160">
    <property type="entry name" value="GGDEF_dom"/>
</dbReference>
<dbReference type="Proteomes" id="UP001238603">
    <property type="component" value="Unassembled WGS sequence"/>
</dbReference>
<protein>
    <submittedName>
        <fullName evidence="3">EAL domain-containing protein</fullName>
    </submittedName>
</protein>
<dbReference type="PROSITE" id="PS50887">
    <property type="entry name" value="GGDEF"/>
    <property type="match status" value="1"/>
</dbReference>
<dbReference type="InterPro" id="IPR043128">
    <property type="entry name" value="Rev_trsase/Diguanyl_cyclase"/>
</dbReference>
<evidence type="ECO:0000313" key="4">
    <source>
        <dbReference type="Proteomes" id="UP001238603"/>
    </source>
</evidence>
<dbReference type="PIRSF" id="PIRSF005925">
    <property type="entry name" value="Dos"/>
    <property type="match status" value="1"/>
</dbReference>
<dbReference type="InterPro" id="IPR012226">
    <property type="entry name" value="Diguanyl_cyclase/Pdiesterase"/>
</dbReference>
<evidence type="ECO:0000259" key="2">
    <source>
        <dbReference type="PROSITE" id="PS50887"/>
    </source>
</evidence>
<dbReference type="SUPFAM" id="SSF141868">
    <property type="entry name" value="EAL domain-like"/>
    <property type="match status" value="1"/>
</dbReference>
<dbReference type="NCBIfam" id="TIGR00254">
    <property type="entry name" value="GGDEF"/>
    <property type="match status" value="1"/>
</dbReference>
<dbReference type="SMART" id="SM00052">
    <property type="entry name" value="EAL"/>
    <property type="match status" value="1"/>
</dbReference>
<dbReference type="SMART" id="SM00267">
    <property type="entry name" value="GGDEF"/>
    <property type="match status" value="1"/>
</dbReference>
<reference evidence="3 4" key="1">
    <citation type="submission" date="2023-06" db="EMBL/GenBank/DDBJ databases">
        <title>Pelomonas sp. APW6 16S ribosomal RNA gene genome sequencing and assembly.</title>
        <authorList>
            <person name="Woo H."/>
        </authorList>
    </citation>
    <scope>NUCLEOTIDE SEQUENCE [LARGE SCALE GENOMIC DNA]</scope>
    <source>
        <strain evidence="3 4">APW6</strain>
    </source>
</reference>
<dbReference type="InterPro" id="IPR001633">
    <property type="entry name" value="EAL_dom"/>
</dbReference>
<dbReference type="InterPro" id="IPR029016">
    <property type="entry name" value="GAF-like_dom_sf"/>
</dbReference>
<dbReference type="InterPro" id="IPR052155">
    <property type="entry name" value="Biofilm_reg_signaling"/>
</dbReference>
<accession>A0ABT7LKI0</accession>
<dbReference type="Pfam" id="PF00990">
    <property type="entry name" value="GGDEF"/>
    <property type="match status" value="1"/>
</dbReference>
<dbReference type="PANTHER" id="PTHR44757:SF2">
    <property type="entry name" value="BIOFILM ARCHITECTURE MAINTENANCE PROTEIN MBAA"/>
    <property type="match status" value="1"/>
</dbReference>
<comment type="caution">
    <text evidence="3">The sequence shown here is derived from an EMBL/GenBank/DDBJ whole genome shotgun (WGS) entry which is preliminary data.</text>
</comment>
<dbReference type="InterPro" id="IPR029787">
    <property type="entry name" value="Nucleotide_cyclase"/>
</dbReference>
<dbReference type="CDD" id="cd01949">
    <property type="entry name" value="GGDEF"/>
    <property type="match status" value="1"/>
</dbReference>
<dbReference type="RefSeq" id="WP_285982847.1">
    <property type="nucleotide sequence ID" value="NZ_JASVDS010000003.1"/>
</dbReference>
<dbReference type="PANTHER" id="PTHR44757">
    <property type="entry name" value="DIGUANYLATE CYCLASE DGCP"/>
    <property type="match status" value="1"/>
</dbReference>
<dbReference type="SUPFAM" id="SSF55781">
    <property type="entry name" value="GAF domain-like"/>
    <property type="match status" value="1"/>
</dbReference>
<dbReference type="Pfam" id="PF13185">
    <property type="entry name" value="GAF_2"/>
    <property type="match status" value="1"/>
</dbReference>
<organism evidence="3 4">
    <name type="scientific">Roseateles subflavus</name>
    <dbReference type="NCBI Taxonomy" id="3053353"/>
    <lineage>
        <taxon>Bacteria</taxon>
        <taxon>Pseudomonadati</taxon>
        <taxon>Pseudomonadota</taxon>
        <taxon>Betaproteobacteria</taxon>
        <taxon>Burkholderiales</taxon>
        <taxon>Sphaerotilaceae</taxon>
        <taxon>Roseateles</taxon>
    </lineage>
</organism>
<dbReference type="InterPro" id="IPR003018">
    <property type="entry name" value="GAF"/>
</dbReference>
<dbReference type="SUPFAM" id="SSF55073">
    <property type="entry name" value="Nucleotide cyclase"/>
    <property type="match status" value="1"/>
</dbReference>
<gene>
    <name evidence="3" type="ORF">QRD43_12735</name>
</gene>
<dbReference type="Gene3D" id="3.30.450.40">
    <property type="match status" value="1"/>
</dbReference>
<dbReference type="InterPro" id="IPR035919">
    <property type="entry name" value="EAL_sf"/>
</dbReference>
<dbReference type="Gene3D" id="3.30.70.270">
    <property type="match status" value="1"/>
</dbReference>
<dbReference type="Gene3D" id="3.20.20.450">
    <property type="entry name" value="EAL domain"/>
    <property type="match status" value="1"/>
</dbReference>
<evidence type="ECO:0000259" key="1">
    <source>
        <dbReference type="PROSITE" id="PS50883"/>
    </source>
</evidence>
<dbReference type="PROSITE" id="PS50883">
    <property type="entry name" value="EAL"/>
    <property type="match status" value="1"/>
</dbReference>
<keyword evidence="4" id="KW-1185">Reference proteome</keyword>
<dbReference type="CDD" id="cd01948">
    <property type="entry name" value="EAL"/>
    <property type="match status" value="1"/>
</dbReference>